<dbReference type="CDD" id="cd05379">
    <property type="entry name" value="CAP_bacterial"/>
    <property type="match status" value="1"/>
</dbReference>
<feature type="signal peptide" evidence="1">
    <location>
        <begin position="1"/>
        <end position="17"/>
    </location>
</feature>
<feature type="domain" description="SCP" evidence="2">
    <location>
        <begin position="69"/>
        <end position="195"/>
    </location>
</feature>
<accession>A0AAE3XCU6</accession>
<dbReference type="Gene3D" id="3.40.33.10">
    <property type="entry name" value="CAP"/>
    <property type="match status" value="1"/>
</dbReference>
<feature type="chain" id="PRO_5042291264" evidence="1">
    <location>
        <begin position="18"/>
        <end position="199"/>
    </location>
</feature>
<protein>
    <submittedName>
        <fullName evidence="3">Uncharacterized protein YkwD</fullName>
    </submittedName>
</protein>
<evidence type="ECO:0000256" key="1">
    <source>
        <dbReference type="SAM" id="SignalP"/>
    </source>
</evidence>
<sequence>MKRLGALVILLIHSVAAATTEAIPEPSIPDPAAPTVITLPAPAPDLPGTGAAPAPALVPTLDAERAQLLELVNVLRAGGAVCGGTPFGPVAPLTYDERLGVAAQGHALDMAARSYIGHVSADGRTLQDRLAQAGFSAAWRGENVVAGFGDVASALAWWLDSPAHCANLMNPNYTRVGFGIARSDSRYRTYWVQNFGTPK</sequence>
<dbReference type="Pfam" id="PF00188">
    <property type="entry name" value="CAP"/>
    <property type="match status" value="1"/>
</dbReference>
<proteinExistence type="predicted"/>
<reference evidence="3" key="1">
    <citation type="submission" date="2023-07" db="EMBL/GenBank/DDBJ databases">
        <title>Sorghum-associated microbial communities from plants grown in Nebraska, USA.</title>
        <authorList>
            <person name="Schachtman D."/>
        </authorList>
    </citation>
    <scope>NUCLEOTIDE SEQUENCE</scope>
    <source>
        <strain evidence="3">BE330</strain>
    </source>
</reference>
<dbReference type="Proteomes" id="UP001185331">
    <property type="component" value="Unassembled WGS sequence"/>
</dbReference>
<dbReference type="RefSeq" id="WP_309854231.1">
    <property type="nucleotide sequence ID" value="NZ_JAVDQJ010000004.1"/>
</dbReference>
<name>A0AAE3XCU6_9DEIO</name>
<dbReference type="PANTHER" id="PTHR31157">
    <property type="entry name" value="SCP DOMAIN-CONTAINING PROTEIN"/>
    <property type="match status" value="1"/>
</dbReference>
<organism evidence="3 4">
    <name type="scientific">Deinococcus soli</name>
    <name type="common">ex Cha et al. 2016</name>
    <dbReference type="NCBI Taxonomy" id="1309411"/>
    <lineage>
        <taxon>Bacteria</taxon>
        <taxon>Thermotogati</taxon>
        <taxon>Deinococcota</taxon>
        <taxon>Deinococci</taxon>
        <taxon>Deinococcales</taxon>
        <taxon>Deinococcaceae</taxon>
        <taxon>Deinococcus</taxon>
    </lineage>
</organism>
<gene>
    <name evidence="3" type="ORF">J2Y00_001710</name>
</gene>
<evidence type="ECO:0000313" key="4">
    <source>
        <dbReference type="Proteomes" id="UP001185331"/>
    </source>
</evidence>
<dbReference type="AlphaFoldDB" id="A0AAE3XCU6"/>
<keyword evidence="1" id="KW-0732">Signal</keyword>
<evidence type="ECO:0000259" key="2">
    <source>
        <dbReference type="Pfam" id="PF00188"/>
    </source>
</evidence>
<dbReference type="InterPro" id="IPR014044">
    <property type="entry name" value="CAP_dom"/>
</dbReference>
<dbReference type="SUPFAM" id="SSF55797">
    <property type="entry name" value="PR-1-like"/>
    <property type="match status" value="1"/>
</dbReference>
<dbReference type="EMBL" id="JAVDQK010000004">
    <property type="protein sequence ID" value="MDR6218147.1"/>
    <property type="molecule type" value="Genomic_DNA"/>
</dbReference>
<dbReference type="InterPro" id="IPR035940">
    <property type="entry name" value="CAP_sf"/>
</dbReference>
<comment type="caution">
    <text evidence="3">The sequence shown here is derived from an EMBL/GenBank/DDBJ whole genome shotgun (WGS) entry which is preliminary data.</text>
</comment>
<evidence type="ECO:0000313" key="3">
    <source>
        <dbReference type="EMBL" id="MDR6218147.1"/>
    </source>
</evidence>
<dbReference type="PANTHER" id="PTHR31157:SF1">
    <property type="entry name" value="SCP DOMAIN-CONTAINING PROTEIN"/>
    <property type="match status" value="1"/>
</dbReference>